<dbReference type="Pfam" id="PF06470">
    <property type="entry name" value="SMC_hinge"/>
    <property type="match status" value="1"/>
</dbReference>
<evidence type="ECO:0000313" key="8">
    <source>
        <dbReference type="EMBL" id="PPE05026.1"/>
    </source>
</evidence>
<dbReference type="InterPro" id="IPR036277">
    <property type="entry name" value="SMC_hinge_sf"/>
</dbReference>
<comment type="function">
    <text evidence="6">Required for chromosome condensation and partitioning.</text>
</comment>
<dbReference type="GO" id="GO:0005737">
    <property type="term" value="C:cytoplasm"/>
    <property type="evidence" value="ECO:0007669"/>
    <property type="project" value="UniProtKB-SubCell"/>
</dbReference>
<dbReference type="GO" id="GO:0007062">
    <property type="term" value="P:sister chromatid cohesion"/>
    <property type="evidence" value="ECO:0007669"/>
    <property type="project" value="InterPro"/>
</dbReference>
<evidence type="ECO:0000256" key="2">
    <source>
        <dbReference type="ARBA" id="ARBA00022741"/>
    </source>
</evidence>
<dbReference type="GO" id="GO:0016887">
    <property type="term" value="F:ATP hydrolysis activity"/>
    <property type="evidence" value="ECO:0007669"/>
    <property type="project" value="InterPro"/>
</dbReference>
<dbReference type="GO" id="GO:0007059">
    <property type="term" value="P:chromosome segregation"/>
    <property type="evidence" value="ECO:0007669"/>
    <property type="project" value="UniProtKB-UniRule"/>
</dbReference>
<dbReference type="InterPro" id="IPR010935">
    <property type="entry name" value="SMC_hinge"/>
</dbReference>
<comment type="caution">
    <text evidence="8">The sequence shown here is derived from an EMBL/GenBank/DDBJ whole genome shotgun (WGS) entry which is preliminary data.</text>
</comment>
<keyword evidence="4 6" id="KW-0175">Coiled coil</keyword>
<keyword evidence="5 6" id="KW-0238">DNA-binding</keyword>
<dbReference type="InterPro" id="IPR024704">
    <property type="entry name" value="SMC"/>
</dbReference>
<evidence type="ECO:0000256" key="3">
    <source>
        <dbReference type="ARBA" id="ARBA00022840"/>
    </source>
</evidence>
<evidence type="ECO:0000256" key="4">
    <source>
        <dbReference type="ARBA" id="ARBA00023054"/>
    </source>
</evidence>
<comment type="subcellular location">
    <subcellularLocation>
        <location evidence="6">Cytoplasm</location>
    </subcellularLocation>
</comment>
<keyword evidence="9" id="KW-1185">Reference proteome</keyword>
<dbReference type="PIRSF" id="PIRSF005719">
    <property type="entry name" value="SMC"/>
    <property type="match status" value="1"/>
</dbReference>
<sequence length="992" mass="112250">MLFLKQIRATGFKSFADTTILNFTKEMIGVVGPNGSGKSNITDSIRWALGEQSNKSLRGSNMDDIVFSGSVGRPAAEYAEVTLVFDNQRDIFSTLSTDIVEITRKFSKKNRESEFYINGVKCKLRDIQDIALETGLTKSSIAIISQGTISRFAEAKPDVRREIFDEAAGVAKYKKRKLETQRKLEKASDNLLRIKDISDEIGRRLPTLKKKAEKAEKYKHLAEELQNIELAVLAKDALTYEVELEKLRTAKRSLEIKTEKLANEINLSQDELDVMLSKSSSTDIEINELNSSFQKIVERVASLKTQKQKVDSKESEKHSEANIDEIKAINLKKEYDEKTISLHSEKDLVASFEAQEKEAKREYDQISDSFERIHLKRQEIESEKNRLQFKLDDINQRARTSSISASSGAKNIIENKNRLSGVVGTVESLISVKEEYHVAFSLITGNHLQSVVFKTDEDAKKAIEFLKRNNFGRVNALPVNTLNPSSIAEAQKQVIKKAPGFIGFANELVEIKENCQVVLDYIYGTAIVTKTFDDAVRLGRSINYRYGIVSLDGQRVMPRGAMSGGSVSKATNIFAAKRVDESINPETIAKNIQTLNNLYEDYQKEFNGLRESREKSSAKIQEIMSNIKVSKFSITSLESNLEVLSENYKILTGKELYADKNTSFSNESESIRISREIAKLESQRNEISVKLNILSNSRTQNSDRQHEINKDNKEKRNILNEWKDTLASVKSDLNMMENTNIIILQKLSEKYNLNLDAVREMSFDVIENVEQTRARILELSMELKEIGDVSIDSIEEYKGEQERFDYYDVQLKDIQEAIEKLESIIADIDIEMKTQFKKIVDDVNAALPEAFKKLFNGGTATLIYTDPDNILETGIDIDVQPPGKIIQNINLLSGGEKSLVALSVLFSILKVRPLPLVILDEVEAPLDVANVTRFAKYVREFVDVTQFIIVTHREGTMENCDILFGVTMQTKGITKIVNLDLKWDVIKKLLKN</sequence>
<dbReference type="Proteomes" id="UP000239010">
    <property type="component" value="Unassembled WGS sequence"/>
</dbReference>
<dbReference type="Pfam" id="PF02463">
    <property type="entry name" value="SMC_N"/>
    <property type="match status" value="1"/>
</dbReference>
<proteinExistence type="inferred from homology"/>
<dbReference type="EMBL" id="PHND01000001">
    <property type="protein sequence ID" value="PPE05026.1"/>
    <property type="molecule type" value="Genomic_DNA"/>
</dbReference>
<reference evidence="8 9" key="1">
    <citation type="submission" date="2017-11" db="EMBL/GenBank/DDBJ databases">
        <title>Genome sequence of Entomoplasma ellychniae ELCN-1 (ATCC 43707).</title>
        <authorList>
            <person name="Lo W.-S."/>
            <person name="Gasparich G.E."/>
            <person name="Kuo C.-H."/>
        </authorList>
    </citation>
    <scope>NUCLEOTIDE SEQUENCE [LARGE SCALE GENOMIC DNA]</scope>
    <source>
        <strain evidence="8 9">ELCN-1</strain>
    </source>
</reference>
<dbReference type="SUPFAM" id="SSF52540">
    <property type="entry name" value="P-loop containing nucleoside triphosphate hydrolases"/>
    <property type="match status" value="1"/>
</dbReference>
<dbReference type="SMART" id="SM00968">
    <property type="entry name" value="SMC_hinge"/>
    <property type="match status" value="1"/>
</dbReference>
<keyword evidence="2 6" id="KW-0547">Nucleotide-binding</keyword>
<feature type="domain" description="SMC hinge" evidence="7">
    <location>
        <begin position="420"/>
        <end position="539"/>
    </location>
</feature>
<evidence type="ECO:0000256" key="5">
    <source>
        <dbReference type="ARBA" id="ARBA00023125"/>
    </source>
</evidence>
<feature type="coiled-coil region" evidence="6">
    <location>
        <begin position="342"/>
        <end position="397"/>
    </location>
</feature>
<accession>A0A8E2UAZ2</accession>
<feature type="binding site" evidence="6">
    <location>
        <begin position="33"/>
        <end position="40"/>
    </location>
    <ligand>
        <name>ATP</name>
        <dbReference type="ChEBI" id="CHEBI:30616"/>
    </ligand>
</feature>
<feature type="coiled-coil region" evidence="6">
    <location>
        <begin position="170"/>
        <end position="271"/>
    </location>
</feature>
<organism evidence="8 9">
    <name type="scientific">Entomoplasma ellychniae</name>
    <dbReference type="NCBI Taxonomy" id="2114"/>
    <lineage>
        <taxon>Bacteria</taxon>
        <taxon>Bacillati</taxon>
        <taxon>Mycoplasmatota</taxon>
        <taxon>Mollicutes</taxon>
        <taxon>Entomoplasmatales</taxon>
        <taxon>Entomoplasmataceae</taxon>
        <taxon>Entomoplasma</taxon>
    </lineage>
</organism>
<evidence type="ECO:0000259" key="7">
    <source>
        <dbReference type="SMART" id="SM00968"/>
    </source>
</evidence>
<evidence type="ECO:0000313" key="9">
    <source>
        <dbReference type="Proteomes" id="UP000239010"/>
    </source>
</evidence>
<comment type="domain">
    <text evidence="6">Contains large globular domains required for ATP hydrolysis at each terminus and a third globular domain forming a flexible hinge near the middle of the molecule. These domains are separated by coiled-coil structures.</text>
</comment>
<dbReference type="PANTHER" id="PTHR43977">
    <property type="entry name" value="STRUCTURAL MAINTENANCE OF CHROMOSOMES PROTEIN 3"/>
    <property type="match status" value="1"/>
</dbReference>
<dbReference type="GO" id="GO:0005694">
    <property type="term" value="C:chromosome"/>
    <property type="evidence" value="ECO:0007669"/>
    <property type="project" value="InterPro"/>
</dbReference>
<dbReference type="Gene3D" id="3.40.50.300">
    <property type="entry name" value="P-loop containing nucleotide triphosphate hydrolases"/>
    <property type="match status" value="2"/>
</dbReference>
<dbReference type="GO" id="GO:0003677">
    <property type="term" value="F:DNA binding"/>
    <property type="evidence" value="ECO:0007669"/>
    <property type="project" value="UniProtKB-UniRule"/>
</dbReference>
<dbReference type="Gene3D" id="1.20.1060.20">
    <property type="match status" value="1"/>
</dbReference>
<dbReference type="InterPro" id="IPR027417">
    <property type="entry name" value="P-loop_NTPase"/>
</dbReference>
<dbReference type="GO" id="GO:0030261">
    <property type="term" value="P:chromosome condensation"/>
    <property type="evidence" value="ECO:0007669"/>
    <property type="project" value="InterPro"/>
</dbReference>
<comment type="similarity">
    <text evidence="6">Belongs to the SMC family.</text>
</comment>
<dbReference type="CDD" id="cd03278">
    <property type="entry name" value="ABC_SMC_barmotin"/>
    <property type="match status" value="1"/>
</dbReference>
<dbReference type="RefSeq" id="WP_104206102.1">
    <property type="nucleotide sequence ID" value="NZ_PHND01000001.1"/>
</dbReference>
<dbReference type="GO" id="GO:0006260">
    <property type="term" value="P:DNA replication"/>
    <property type="evidence" value="ECO:0007669"/>
    <property type="project" value="UniProtKB-UniRule"/>
</dbReference>
<gene>
    <name evidence="6 8" type="primary">smc</name>
    <name evidence="8" type="ORF">EELLY_v1c07140</name>
</gene>
<dbReference type="GO" id="GO:0005524">
    <property type="term" value="F:ATP binding"/>
    <property type="evidence" value="ECO:0007669"/>
    <property type="project" value="UniProtKB-UniRule"/>
</dbReference>
<feature type="coiled-coil region" evidence="6">
    <location>
        <begin position="592"/>
        <end position="739"/>
    </location>
</feature>
<protein>
    <recommendedName>
        <fullName evidence="6">Chromosome partition protein Smc</fullName>
    </recommendedName>
</protein>
<dbReference type="HAMAP" id="MF_01894">
    <property type="entry name" value="Smc_prok"/>
    <property type="match status" value="1"/>
</dbReference>
<dbReference type="InterPro" id="IPR003395">
    <property type="entry name" value="RecF/RecN/SMC_N"/>
</dbReference>
<name>A0A8E2UAZ2_9MOLU</name>
<dbReference type="Gene3D" id="3.30.70.1620">
    <property type="match status" value="1"/>
</dbReference>
<dbReference type="SUPFAM" id="SSF75553">
    <property type="entry name" value="Smc hinge domain"/>
    <property type="match status" value="1"/>
</dbReference>
<dbReference type="InterPro" id="IPR011890">
    <property type="entry name" value="SMC_prok"/>
</dbReference>
<keyword evidence="1 6" id="KW-0963">Cytoplasm</keyword>
<comment type="subunit">
    <text evidence="6">Homodimer.</text>
</comment>
<evidence type="ECO:0000256" key="6">
    <source>
        <dbReference type="HAMAP-Rule" id="MF_01894"/>
    </source>
</evidence>
<keyword evidence="3 6" id="KW-0067">ATP-binding</keyword>
<dbReference type="AlphaFoldDB" id="A0A8E2UAZ2"/>
<evidence type="ECO:0000256" key="1">
    <source>
        <dbReference type="ARBA" id="ARBA00022490"/>
    </source>
</evidence>